<sequence length="360" mass="40389">MKEVILLPREGSTTPISGTLFESVLTSIPIILKFSVIRPTNEIEHLVTQVFLFLLDIEHSMVKLWGLAWIVVSHASDAFVRPQDPTLPTLYCDDAKLGRIYIVYLQHEIQRIRSASEGDFDFFYALLSFPDSARRRYGYKNILSYGGNASLALQAWADIARALSAGIPKSLRPGSPNHDAWLYAGRLLRQTLGLIQEGIVDPLEICRFLKKGGLVTSLLRIDSRYHREDMPLNNGLKTIAVCSAHIIEELGLLLSVPHVLRQFYRSSLPQVTIDEGSFKALGIEVLSQAWRVTLTKYNWLRAVYLEGKREGAYCANSPVSHRWSRKISAPLTASNASSSVLSVIRFPTHQSFTHCLPVTK</sequence>
<protein>
    <submittedName>
        <fullName evidence="1">Uncharacterized protein</fullName>
    </submittedName>
</protein>
<keyword evidence="2" id="KW-1185">Reference proteome</keyword>
<accession>A0ABR3FC06</accession>
<comment type="caution">
    <text evidence="1">The sequence shown here is derived from an EMBL/GenBank/DDBJ whole genome shotgun (WGS) entry which is preliminary data.</text>
</comment>
<dbReference type="EMBL" id="JBAHYK010000583">
    <property type="protein sequence ID" value="KAL0572790.1"/>
    <property type="molecule type" value="Genomic_DNA"/>
</dbReference>
<evidence type="ECO:0000313" key="2">
    <source>
        <dbReference type="Proteomes" id="UP001465976"/>
    </source>
</evidence>
<reference evidence="1 2" key="1">
    <citation type="submission" date="2024-02" db="EMBL/GenBank/DDBJ databases">
        <title>A draft genome for the cacao thread blight pathogen Marasmius crinis-equi.</title>
        <authorList>
            <person name="Cohen S.P."/>
            <person name="Baruah I.K."/>
            <person name="Amoako-Attah I."/>
            <person name="Bukari Y."/>
            <person name="Meinhardt L.W."/>
            <person name="Bailey B.A."/>
        </authorList>
    </citation>
    <scope>NUCLEOTIDE SEQUENCE [LARGE SCALE GENOMIC DNA]</scope>
    <source>
        <strain evidence="1 2">GH-76</strain>
    </source>
</reference>
<evidence type="ECO:0000313" key="1">
    <source>
        <dbReference type="EMBL" id="KAL0572790.1"/>
    </source>
</evidence>
<proteinExistence type="predicted"/>
<gene>
    <name evidence="1" type="ORF">V5O48_009169</name>
</gene>
<name>A0ABR3FC06_9AGAR</name>
<dbReference type="Proteomes" id="UP001465976">
    <property type="component" value="Unassembled WGS sequence"/>
</dbReference>
<organism evidence="1 2">
    <name type="scientific">Marasmius crinis-equi</name>
    <dbReference type="NCBI Taxonomy" id="585013"/>
    <lineage>
        <taxon>Eukaryota</taxon>
        <taxon>Fungi</taxon>
        <taxon>Dikarya</taxon>
        <taxon>Basidiomycota</taxon>
        <taxon>Agaricomycotina</taxon>
        <taxon>Agaricomycetes</taxon>
        <taxon>Agaricomycetidae</taxon>
        <taxon>Agaricales</taxon>
        <taxon>Marasmiineae</taxon>
        <taxon>Marasmiaceae</taxon>
        <taxon>Marasmius</taxon>
    </lineage>
</organism>